<dbReference type="STRING" id="857340.A0A086T1G4"/>
<dbReference type="GO" id="GO:0051082">
    <property type="term" value="F:unfolded protein binding"/>
    <property type="evidence" value="ECO:0007669"/>
    <property type="project" value="TreeGrafter"/>
</dbReference>
<dbReference type="GO" id="GO:0042273">
    <property type="term" value="P:ribosomal large subunit biogenesis"/>
    <property type="evidence" value="ECO:0007669"/>
    <property type="project" value="TreeGrafter"/>
</dbReference>
<evidence type="ECO:0000313" key="6">
    <source>
        <dbReference type="Proteomes" id="UP000029964"/>
    </source>
</evidence>
<sequence>MGKSRRNRAGAHRRDPLSKPVKPPADPELAAIREQKILPVIKDLQSPEPSRRTAASAAVANIVHDARCRKLLLKEHIVHTVLTQTLTDAALESRAAGWHILHVLANEEEPDFCVHLYRQDILSAMGFAAKMVTDKFTPDDHTHDTLPKAERALLISITYAIISLATLLAQAQDEILLAISANASVLGLPITFISLLFNDKTRNTEGKAEREVALIMEEALECLMTLTEDNAPLAETILTKENTLYNDKLLMLSEQVSGEGVLACGILHNIFVSLQGRTVEKPVADDAKIMRTLSKVVASITPGQQPATTEEGFKWSHPLEYQDLALQIIASIGTSLHSTNSEAPAGAKEEEVAAAEEDQDMGDAGDEDAGEDASSEDGEADEDEMDEDEMQADMNMVTGAGEDDDSEGIDRLPVLKSLLQQAVPEVVRVAALQDSAPGTLRLQRLALDALNNISWSISILDFKDEDNAAIKKAWTPVGQAIWTQVIATILSSDTADVELATRVTGLAWAVARSLRSDTPLENDEHRKFISLYQATRGAPAQDAEDPFRGLGVKCIGLLGQLALPPAPVTLNREIGTFLITVLSALPKTPPADAVEALNQLFDIYGDEEAACDKEVFWKDNFLNHLEEALPKSKAMLKAIDKRAQPELRSRADEAVLNLNRFLAYKRKNKPN</sequence>
<dbReference type="CDD" id="cd13394">
    <property type="entry name" value="Syo1_like"/>
    <property type="match status" value="1"/>
</dbReference>
<evidence type="ECO:0000256" key="3">
    <source>
        <dbReference type="SAM" id="Phobius"/>
    </source>
</evidence>
<name>A0A086T1G4_HAPC1</name>
<gene>
    <name evidence="5" type="ORF">ACRE_060510</name>
</gene>
<feature type="region of interest" description="Disordered" evidence="2">
    <location>
        <begin position="337"/>
        <end position="386"/>
    </location>
</feature>
<reference evidence="6" key="1">
    <citation type="journal article" date="2014" name="Genome Announc.">
        <title>Genome sequence and annotation of Acremonium chrysogenum, producer of the beta-lactam antibiotic cephalosporin C.</title>
        <authorList>
            <person name="Terfehr D."/>
            <person name="Dahlmann T.A."/>
            <person name="Specht T."/>
            <person name="Zadra I."/>
            <person name="Kuernsteiner H."/>
            <person name="Kueck U."/>
        </authorList>
    </citation>
    <scope>NUCLEOTIDE SEQUENCE [LARGE SCALE GENOMIC DNA]</scope>
    <source>
        <strain evidence="6">ATCC 11550 / CBS 779.69 / DSM 880 / IAM 14645 / JCM 23072 / IMI 49137</strain>
    </source>
</reference>
<comment type="similarity">
    <text evidence="1">Belongs to the nuclear import and ribosome assembly adapter family.</text>
</comment>
<evidence type="ECO:0000256" key="2">
    <source>
        <dbReference type="SAM" id="MobiDB-lite"/>
    </source>
</evidence>
<keyword evidence="6" id="KW-1185">Reference proteome</keyword>
<feature type="domain" description="SYO1-like TPR repeats" evidence="4">
    <location>
        <begin position="439"/>
        <end position="668"/>
    </location>
</feature>
<dbReference type="InterPro" id="IPR016024">
    <property type="entry name" value="ARM-type_fold"/>
</dbReference>
<keyword evidence="3" id="KW-0472">Membrane</keyword>
<feature type="transmembrane region" description="Helical" evidence="3">
    <location>
        <begin position="152"/>
        <end position="169"/>
    </location>
</feature>
<dbReference type="InterPro" id="IPR052616">
    <property type="entry name" value="SYO1-like"/>
</dbReference>
<feature type="transmembrane region" description="Helical" evidence="3">
    <location>
        <begin position="175"/>
        <end position="197"/>
    </location>
</feature>
<organism evidence="5 6">
    <name type="scientific">Hapsidospora chrysogenum (strain ATCC 11550 / CBS 779.69 / DSM 880 / IAM 14645 / JCM 23072 / IMI 49137)</name>
    <name type="common">Acremonium chrysogenum</name>
    <dbReference type="NCBI Taxonomy" id="857340"/>
    <lineage>
        <taxon>Eukaryota</taxon>
        <taxon>Fungi</taxon>
        <taxon>Dikarya</taxon>
        <taxon>Ascomycota</taxon>
        <taxon>Pezizomycotina</taxon>
        <taxon>Sordariomycetes</taxon>
        <taxon>Hypocreomycetidae</taxon>
        <taxon>Hypocreales</taxon>
        <taxon>Bionectriaceae</taxon>
        <taxon>Hapsidospora</taxon>
    </lineage>
</organism>
<comment type="caution">
    <text evidence="5">The sequence shown here is derived from an EMBL/GenBank/DDBJ whole genome shotgun (WGS) entry which is preliminary data.</text>
</comment>
<dbReference type="AlphaFoldDB" id="A0A086T1G4"/>
<dbReference type="GO" id="GO:0006606">
    <property type="term" value="P:protein import into nucleus"/>
    <property type="evidence" value="ECO:0007669"/>
    <property type="project" value="TreeGrafter"/>
</dbReference>
<dbReference type="InterPro" id="IPR057990">
    <property type="entry name" value="TPR_SYO1"/>
</dbReference>
<keyword evidence="3" id="KW-0812">Transmembrane</keyword>
<dbReference type="Proteomes" id="UP000029964">
    <property type="component" value="Unassembled WGS sequence"/>
</dbReference>
<evidence type="ECO:0000313" key="5">
    <source>
        <dbReference type="EMBL" id="KFH43196.1"/>
    </source>
</evidence>
<feature type="compositionally biased region" description="Basic residues" evidence="2">
    <location>
        <begin position="1"/>
        <end position="11"/>
    </location>
</feature>
<dbReference type="Gene3D" id="1.25.10.10">
    <property type="entry name" value="Leucine-rich Repeat Variant"/>
    <property type="match status" value="1"/>
</dbReference>
<proteinExistence type="inferred from homology"/>
<dbReference type="SUPFAM" id="SSF48371">
    <property type="entry name" value="ARM repeat"/>
    <property type="match status" value="1"/>
</dbReference>
<feature type="compositionally biased region" description="Acidic residues" evidence="2">
    <location>
        <begin position="352"/>
        <end position="386"/>
    </location>
</feature>
<dbReference type="HOGENOM" id="CLU_028608_0_0_1"/>
<accession>A0A086T1G4</accession>
<evidence type="ECO:0000259" key="4">
    <source>
        <dbReference type="Pfam" id="PF25567"/>
    </source>
</evidence>
<dbReference type="InterPro" id="IPR011989">
    <property type="entry name" value="ARM-like"/>
</dbReference>
<evidence type="ECO:0000256" key="1">
    <source>
        <dbReference type="ARBA" id="ARBA00049983"/>
    </source>
</evidence>
<protein>
    <submittedName>
        <fullName evidence="5">Putative ARM-like repeat-containing protein-like protein</fullName>
    </submittedName>
</protein>
<dbReference type="PANTHER" id="PTHR13347">
    <property type="entry name" value="HEAT REPEAT-CONTAINING PROTEIN 3"/>
    <property type="match status" value="1"/>
</dbReference>
<dbReference type="EMBL" id="JPKY01000075">
    <property type="protein sequence ID" value="KFH43196.1"/>
    <property type="molecule type" value="Genomic_DNA"/>
</dbReference>
<dbReference type="PANTHER" id="PTHR13347:SF1">
    <property type="entry name" value="HEAT REPEAT-CONTAINING PROTEIN 3"/>
    <property type="match status" value="1"/>
</dbReference>
<dbReference type="Pfam" id="PF25567">
    <property type="entry name" value="TPR_SYO1"/>
    <property type="match status" value="1"/>
</dbReference>
<dbReference type="OrthoDB" id="288703at2759"/>
<keyword evidence="3" id="KW-1133">Transmembrane helix</keyword>
<feature type="region of interest" description="Disordered" evidence="2">
    <location>
        <begin position="1"/>
        <end position="26"/>
    </location>
</feature>